<evidence type="ECO:0000256" key="9">
    <source>
        <dbReference type="ARBA" id="ARBA00023157"/>
    </source>
</evidence>
<gene>
    <name evidence="15" type="primary">LOC102362379</name>
</gene>
<accession>H2ZYB0</accession>
<dbReference type="GO" id="GO:0004984">
    <property type="term" value="F:olfactory receptor activity"/>
    <property type="evidence" value="ECO:0007669"/>
    <property type="project" value="InterPro"/>
</dbReference>
<reference evidence="15" key="3">
    <citation type="submission" date="2025-09" db="UniProtKB">
        <authorList>
            <consortium name="Ensembl"/>
        </authorList>
    </citation>
    <scope>IDENTIFICATION</scope>
</reference>
<dbReference type="GO" id="GO:0005549">
    <property type="term" value="F:odorant binding"/>
    <property type="evidence" value="ECO:0007669"/>
    <property type="project" value="TreeGrafter"/>
</dbReference>
<dbReference type="SUPFAM" id="SSF81321">
    <property type="entry name" value="Family A G protein-coupled receptor-like"/>
    <property type="match status" value="1"/>
</dbReference>
<keyword evidence="16" id="KW-1185">Reference proteome</keyword>
<name>H2ZYB0_LATCH</name>
<dbReference type="HOGENOM" id="CLU_012526_0_1_1"/>
<dbReference type="GO" id="GO:0004930">
    <property type="term" value="F:G protein-coupled receptor activity"/>
    <property type="evidence" value="ECO:0007669"/>
    <property type="project" value="UniProtKB-KW"/>
</dbReference>
<keyword evidence="12" id="KW-0807">Transducer</keyword>
<dbReference type="PRINTS" id="PR00237">
    <property type="entry name" value="GPCRRHODOPSN"/>
</dbReference>
<keyword evidence="4 13" id="KW-0812">Transmembrane</keyword>
<dbReference type="InterPro" id="IPR052921">
    <property type="entry name" value="GPCR1_Superfamily_Member"/>
</dbReference>
<evidence type="ECO:0000256" key="13">
    <source>
        <dbReference type="SAM" id="Phobius"/>
    </source>
</evidence>
<evidence type="ECO:0000256" key="3">
    <source>
        <dbReference type="ARBA" id="ARBA00022606"/>
    </source>
</evidence>
<keyword evidence="10" id="KW-0675">Receptor</keyword>
<dbReference type="FunFam" id="1.20.1070.10:FF:000024">
    <property type="entry name" value="Olfactory receptor"/>
    <property type="match status" value="1"/>
</dbReference>
<dbReference type="Ensembl" id="ENSLACT00000002401.1">
    <property type="protein sequence ID" value="ENSLACP00000002381.1"/>
    <property type="gene ID" value="ENSLACG00000002128.1"/>
</dbReference>
<dbReference type="PROSITE" id="PS50262">
    <property type="entry name" value="G_PROTEIN_RECEP_F1_2"/>
    <property type="match status" value="1"/>
</dbReference>
<dbReference type="GO" id="GO:0005886">
    <property type="term" value="C:plasma membrane"/>
    <property type="evidence" value="ECO:0007669"/>
    <property type="project" value="UniProtKB-SubCell"/>
</dbReference>
<feature type="transmembrane region" description="Helical" evidence="13">
    <location>
        <begin position="28"/>
        <end position="54"/>
    </location>
</feature>
<feature type="transmembrane region" description="Helical" evidence="13">
    <location>
        <begin position="242"/>
        <end position="261"/>
    </location>
</feature>
<evidence type="ECO:0000256" key="7">
    <source>
        <dbReference type="ARBA" id="ARBA00023040"/>
    </source>
</evidence>
<dbReference type="EMBL" id="AFYH01240659">
    <property type="status" value="NOT_ANNOTATED_CDS"/>
    <property type="molecule type" value="Genomic_DNA"/>
</dbReference>
<keyword evidence="11" id="KW-0325">Glycoprotein</keyword>
<sequence length="319" mass="36007">SQAEVMGSDENITTFILDGFGKASRLDYLYFVCALLLYLITLSTNLLLIAVIVLKKSLHEPMYIFLCNLAVNELYGSSTLLPKLMFDLLSEKKMISRIGCYVQVFCVHIFICNEVTILTVMACDRYVAICNPLRYATIMTKAKICKLLLVALLYSVFLHVIVVGLTGRLPLCGSTIQKLYCDNMSVVKLSCVDTSVNNLFGIIMVALTVIIPLTVIMYSYMQISIICLKTSKEARGKLFHTCVTHLLTFFCFLIGGLFVIIQHRLNAETVPYSVHVFMSLEFLTVTPLFNPVIYGVRTENIRTEIIKLFRTRTKPLIKN</sequence>
<dbReference type="Proteomes" id="UP000008672">
    <property type="component" value="Unassembled WGS sequence"/>
</dbReference>
<evidence type="ECO:0000256" key="10">
    <source>
        <dbReference type="ARBA" id="ARBA00023170"/>
    </source>
</evidence>
<dbReference type="Gene3D" id="1.20.1070.10">
    <property type="entry name" value="Rhodopsin 7-helix transmembrane proteins"/>
    <property type="match status" value="1"/>
</dbReference>
<protein>
    <recommendedName>
        <fullName evidence="14">G-protein coupled receptors family 1 profile domain-containing protein</fullName>
    </recommendedName>
</protein>
<dbReference type="InParanoid" id="H2ZYB0"/>
<comment type="subcellular location">
    <subcellularLocation>
        <location evidence="1">Cell membrane</location>
        <topology evidence="1">Multi-pass membrane protein</topology>
    </subcellularLocation>
</comment>
<organism evidence="15 16">
    <name type="scientific">Latimeria chalumnae</name>
    <name type="common">Coelacanth</name>
    <dbReference type="NCBI Taxonomy" id="7897"/>
    <lineage>
        <taxon>Eukaryota</taxon>
        <taxon>Metazoa</taxon>
        <taxon>Chordata</taxon>
        <taxon>Craniata</taxon>
        <taxon>Vertebrata</taxon>
        <taxon>Euteleostomi</taxon>
        <taxon>Coelacanthiformes</taxon>
        <taxon>Coelacanthidae</taxon>
        <taxon>Latimeria</taxon>
    </lineage>
</organism>
<dbReference type="FunCoup" id="H2ZYB0">
    <property type="interactions" value="499"/>
</dbReference>
<evidence type="ECO:0000256" key="5">
    <source>
        <dbReference type="ARBA" id="ARBA00022725"/>
    </source>
</evidence>
<reference evidence="15" key="2">
    <citation type="submission" date="2025-08" db="UniProtKB">
        <authorList>
            <consortium name="Ensembl"/>
        </authorList>
    </citation>
    <scope>IDENTIFICATION</scope>
</reference>
<dbReference type="InterPro" id="IPR000276">
    <property type="entry name" value="GPCR_Rhodpsn"/>
</dbReference>
<feature type="transmembrane region" description="Helical" evidence="13">
    <location>
        <begin position="273"/>
        <end position="296"/>
    </location>
</feature>
<proteinExistence type="predicted"/>
<keyword evidence="3" id="KW-0716">Sensory transduction</keyword>
<dbReference type="PANTHER" id="PTHR26451:SF860">
    <property type="entry name" value="ODORANT RECEPTOR-RELATED"/>
    <property type="match status" value="1"/>
</dbReference>
<keyword evidence="8 13" id="KW-0472">Membrane</keyword>
<feature type="domain" description="G-protein coupled receptors family 1 profile" evidence="14">
    <location>
        <begin position="44"/>
        <end position="294"/>
    </location>
</feature>
<feature type="transmembrane region" description="Helical" evidence="13">
    <location>
        <begin position="61"/>
        <end position="81"/>
    </location>
</feature>
<dbReference type="InterPro" id="IPR017452">
    <property type="entry name" value="GPCR_Rhodpsn_7TM"/>
</dbReference>
<dbReference type="PANTHER" id="PTHR26451">
    <property type="entry name" value="G_PROTEIN_RECEP_F1_2 DOMAIN-CONTAINING PROTEIN"/>
    <property type="match status" value="1"/>
</dbReference>
<keyword evidence="7" id="KW-0297">G-protein coupled receptor</keyword>
<evidence type="ECO:0000256" key="4">
    <source>
        <dbReference type="ARBA" id="ARBA00022692"/>
    </source>
</evidence>
<evidence type="ECO:0000256" key="8">
    <source>
        <dbReference type="ARBA" id="ARBA00023136"/>
    </source>
</evidence>
<reference evidence="16" key="1">
    <citation type="submission" date="2011-08" db="EMBL/GenBank/DDBJ databases">
        <title>The draft genome of Latimeria chalumnae.</title>
        <authorList>
            <person name="Di Palma F."/>
            <person name="Alfoldi J."/>
            <person name="Johnson J."/>
            <person name="Berlin A."/>
            <person name="Gnerre S."/>
            <person name="Jaffe D."/>
            <person name="MacCallum I."/>
            <person name="Young S."/>
            <person name="Walker B.J."/>
            <person name="Lander E."/>
            <person name="Lindblad-Toh K."/>
        </authorList>
    </citation>
    <scope>NUCLEOTIDE SEQUENCE [LARGE SCALE GENOMIC DNA]</scope>
    <source>
        <strain evidence="16">Wild caught</strain>
    </source>
</reference>
<evidence type="ECO:0000256" key="12">
    <source>
        <dbReference type="ARBA" id="ARBA00023224"/>
    </source>
</evidence>
<dbReference type="PRINTS" id="PR00245">
    <property type="entry name" value="OLFACTORYR"/>
</dbReference>
<evidence type="ECO:0000259" key="14">
    <source>
        <dbReference type="PROSITE" id="PS50262"/>
    </source>
</evidence>
<keyword evidence="2" id="KW-1003">Cell membrane</keyword>
<evidence type="ECO:0000313" key="16">
    <source>
        <dbReference type="Proteomes" id="UP000008672"/>
    </source>
</evidence>
<evidence type="ECO:0000256" key="2">
    <source>
        <dbReference type="ARBA" id="ARBA00022475"/>
    </source>
</evidence>
<evidence type="ECO:0000313" key="15">
    <source>
        <dbReference type="Ensembl" id="ENSLACP00000002381.1"/>
    </source>
</evidence>
<feature type="transmembrane region" description="Helical" evidence="13">
    <location>
        <begin position="144"/>
        <end position="165"/>
    </location>
</feature>
<evidence type="ECO:0000256" key="1">
    <source>
        <dbReference type="ARBA" id="ARBA00004651"/>
    </source>
</evidence>
<keyword evidence="9" id="KW-1015">Disulfide bond</keyword>
<evidence type="ECO:0000256" key="6">
    <source>
        <dbReference type="ARBA" id="ARBA00022989"/>
    </source>
</evidence>
<evidence type="ECO:0000256" key="11">
    <source>
        <dbReference type="ARBA" id="ARBA00023180"/>
    </source>
</evidence>
<dbReference type="Pfam" id="PF13853">
    <property type="entry name" value="7tm_4"/>
    <property type="match status" value="1"/>
</dbReference>
<dbReference type="InterPro" id="IPR000725">
    <property type="entry name" value="Olfact_rcpt"/>
</dbReference>
<keyword evidence="5" id="KW-0552">Olfaction</keyword>
<dbReference type="GeneTree" id="ENSGT01030000234640"/>
<dbReference type="AlphaFoldDB" id="H2ZYB0"/>
<keyword evidence="6 13" id="KW-1133">Transmembrane helix</keyword>
<feature type="transmembrane region" description="Helical" evidence="13">
    <location>
        <begin position="101"/>
        <end position="123"/>
    </location>
</feature>
<feature type="transmembrane region" description="Helical" evidence="13">
    <location>
        <begin position="199"/>
        <end position="221"/>
    </location>
</feature>